<dbReference type="KEGG" id="halc:EY643_18215"/>
<evidence type="ECO:0000256" key="1">
    <source>
        <dbReference type="SAM" id="MobiDB-lite"/>
    </source>
</evidence>
<evidence type="ECO:0000313" key="2">
    <source>
        <dbReference type="EMBL" id="QFU77446.1"/>
    </source>
</evidence>
<organism evidence="2 3">
    <name type="scientific">Halioglobus maricola</name>
    <dbReference type="NCBI Taxonomy" id="2601894"/>
    <lineage>
        <taxon>Bacteria</taxon>
        <taxon>Pseudomonadati</taxon>
        <taxon>Pseudomonadota</taxon>
        <taxon>Gammaproteobacteria</taxon>
        <taxon>Cellvibrionales</taxon>
        <taxon>Halieaceae</taxon>
        <taxon>Halioglobus</taxon>
    </lineage>
</organism>
<dbReference type="Proteomes" id="UP000326287">
    <property type="component" value="Chromosome"/>
</dbReference>
<feature type="region of interest" description="Disordered" evidence="1">
    <location>
        <begin position="40"/>
        <end position="63"/>
    </location>
</feature>
<dbReference type="RefSeq" id="WP_153240592.1">
    <property type="nucleotide sequence ID" value="NZ_CP036422.1"/>
</dbReference>
<gene>
    <name evidence="2" type="ORF">EY643_18215</name>
</gene>
<protein>
    <submittedName>
        <fullName evidence="2">Uncharacterized protein</fullName>
    </submittedName>
</protein>
<proteinExistence type="predicted"/>
<sequence>MRLIGMLLALGAIGWVLYTGSGGGANDTVIPEGYQQSMEKAEGVEETVRKSTEEKLRALEDEG</sequence>
<dbReference type="AlphaFoldDB" id="A0A5P9NPN0"/>
<accession>A0A5P9NPN0</accession>
<dbReference type="EMBL" id="CP036422">
    <property type="protein sequence ID" value="QFU77446.1"/>
    <property type="molecule type" value="Genomic_DNA"/>
</dbReference>
<reference evidence="2 3" key="1">
    <citation type="submission" date="2019-02" db="EMBL/GenBank/DDBJ databases">
        <authorList>
            <person name="Li S.-H."/>
        </authorList>
    </citation>
    <scope>NUCLEOTIDE SEQUENCE [LARGE SCALE GENOMIC DNA]</scope>
    <source>
        <strain evidence="2 3">IMCC14385</strain>
    </source>
</reference>
<keyword evidence="3" id="KW-1185">Reference proteome</keyword>
<dbReference type="OrthoDB" id="5741555at2"/>
<evidence type="ECO:0000313" key="3">
    <source>
        <dbReference type="Proteomes" id="UP000326287"/>
    </source>
</evidence>
<name>A0A5P9NPN0_9GAMM</name>